<evidence type="ECO:0000313" key="1">
    <source>
        <dbReference type="EMBL" id="JAE32277.1"/>
    </source>
</evidence>
<dbReference type="AlphaFoldDB" id="A0A0A9H6A8"/>
<proteinExistence type="predicted"/>
<reference evidence="1" key="1">
    <citation type="submission" date="2014-09" db="EMBL/GenBank/DDBJ databases">
        <authorList>
            <person name="Magalhaes I.L.F."/>
            <person name="Oliveira U."/>
            <person name="Santos F.R."/>
            <person name="Vidigal T.H.D.A."/>
            <person name="Brescovit A.D."/>
            <person name="Santos A.J."/>
        </authorList>
    </citation>
    <scope>NUCLEOTIDE SEQUENCE</scope>
    <source>
        <tissue evidence="1">Shoot tissue taken approximately 20 cm above the soil surface</tissue>
    </source>
</reference>
<accession>A0A0A9H6A8</accession>
<protein>
    <submittedName>
        <fullName evidence="1">Uncharacterized protein</fullName>
    </submittedName>
</protein>
<sequence length="67" mass="7200">MHHIVVHQDCPSMVTPNSSTSFVTSTVRSTNALNDARRNRASTALKCTTSLLPETVISLLTLSGCNI</sequence>
<dbReference type="EMBL" id="GBRH01165619">
    <property type="protein sequence ID" value="JAE32277.1"/>
    <property type="molecule type" value="Transcribed_RNA"/>
</dbReference>
<organism evidence="1">
    <name type="scientific">Arundo donax</name>
    <name type="common">Giant reed</name>
    <name type="synonym">Donax arundinaceus</name>
    <dbReference type="NCBI Taxonomy" id="35708"/>
    <lineage>
        <taxon>Eukaryota</taxon>
        <taxon>Viridiplantae</taxon>
        <taxon>Streptophyta</taxon>
        <taxon>Embryophyta</taxon>
        <taxon>Tracheophyta</taxon>
        <taxon>Spermatophyta</taxon>
        <taxon>Magnoliopsida</taxon>
        <taxon>Liliopsida</taxon>
        <taxon>Poales</taxon>
        <taxon>Poaceae</taxon>
        <taxon>PACMAD clade</taxon>
        <taxon>Arundinoideae</taxon>
        <taxon>Arundineae</taxon>
        <taxon>Arundo</taxon>
    </lineage>
</organism>
<reference evidence="1" key="2">
    <citation type="journal article" date="2015" name="Data Brief">
        <title>Shoot transcriptome of the giant reed, Arundo donax.</title>
        <authorList>
            <person name="Barrero R.A."/>
            <person name="Guerrero F.D."/>
            <person name="Moolhuijzen P."/>
            <person name="Goolsby J.A."/>
            <person name="Tidwell J."/>
            <person name="Bellgard S.E."/>
            <person name="Bellgard M.I."/>
        </authorList>
    </citation>
    <scope>NUCLEOTIDE SEQUENCE</scope>
    <source>
        <tissue evidence="1">Shoot tissue taken approximately 20 cm above the soil surface</tissue>
    </source>
</reference>
<name>A0A0A9H6A8_ARUDO</name>